<accession>A0A8B8DM71</accession>
<keyword evidence="2" id="KW-1185">Reference proteome</keyword>
<dbReference type="OrthoDB" id="843225at2759"/>
<gene>
    <name evidence="3" type="primary">LOC111128105</name>
</gene>
<dbReference type="GeneID" id="111128105"/>
<dbReference type="PANTHER" id="PTHR31964">
    <property type="entry name" value="ADENINE NUCLEOTIDE ALPHA HYDROLASES-LIKE SUPERFAMILY PROTEIN"/>
    <property type="match status" value="1"/>
</dbReference>
<dbReference type="SUPFAM" id="SSF52402">
    <property type="entry name" value="Adenine nucleotide alpha hydrolases-like"/>
    <property type="match status" value="1"/>
</dbReference>
<feature type="domain" description="UspA" evidence="1">
    <location>
        <begin position="8"/>
        <end position="153"/>
    </location>
</feature>
<dbReference type="Gene3D" id="3.40.50.620">
    <property type="entry name" value="HUPs"/>
    <property type="match status" value="1"/>
</dbReference>
<name>A0A8B8DM71_CRAVI</name>
<evidence type="ECO:0000313" key="3">
    <source>
        <dbReference type="RefSeq" id="XP_022329267.1"/>
    </source>
</evidence>
<dbReference type="PANTHER" id="PTHR31964:SF113">
    <property type="entry name" value="USPA DOMAIN-CONTAINING PROTEIN"/>
    <property type="match status" value="1"/>
</dbReference>
<evidence type="ECO:0000313" key="2">
    <source>
        <dbReference type="Proteomes" id="UP000694844"/>
    </source>
</evidence>
<reference evidence="3" key="1">
    <citation type="submission" date="2025-08" db="UniProtKB">
        <authorList>
            <consortium name="RefSeq"/>
        </authorList>
    </citation>
    <scope>IDENTIFICATION</scope>
    <source>
        <tissue evidence="3">Whole sample</tissue>
    </source>
</reference>
<sequence length="154" mass="17296">MANKENKRKIMIAMDGSEYSEGALKWFVQHLYKKDEDEVIVIHVTDHRQSGSYGSNWMPVDPTTVHLAYKEEEEKAKTIIKKIDAIMMDAGVQGNVVRAHGHPGEQIVQKSEELGVTMIIIACRGLGTIRRTIMGSVSDYVVHHSSIPVIVCRH</sequence>
<protein>
    <submittedName>
        <fullName evidence="3">Uncharacterized protein LOC111128105</fullName>
    </submittedName>
</protein>
<evidence type="ECO:0000259" key="1">
    <source>
        <dbReference type="Pfam" id="PF00582"/>
    </source>
</evidence>
<dbReference type="RefSeq" id="XP_022329267.1">
    <property type="nucleotide sequence ID" value="XM_022473559.1"/>
</dbReference>
<dbReference type="InterPro" id="IPR006016">
    <property type="entry name" value="UspA"/>
</dbReference>
<dbReference type="InterPro" id="IPR014729">
    <property type="entry name" value="Rossmann-like_a/b/a_fold"/>
</dbReference>
<dbReference type="Proteomes" id="UP000694844">
    <property type="component" value="Chromosome 4"/>
</dbReference>
<dbReference type="CDD" id="cd23659">
    <property type="entry name" value="USP_At3g01520-like"/>
    <property type="match status" value="1"/>
</dbReference>
<dbReference type="KEGG" id="cvn:111128105"/>
<dbReference type="PRINTS" id="PR01438">
    <property type="entry name" value="UNVRSLSTRESS"/>
</dbReference>
<dbReference type="Pfam" id="PF00582">
    <property type="entry name" value="Usp"/>
    <property type="match status" value="1"/>
</dbReference>
<organism evidence="2 3">
    <name type="scientific">Crassostrea virginica</name>
    <name type="common">Eastern oyster</name>
    <dbReference type="NCBI Taxonomy" id="6565"/>
    <lineage>
        <taxon>Eukaryota</taxon>
        <taxon>Metazoa</taxon>
        <taxon>Spiralia</taxon>
        <taxon>Lophotrochozoa</taxon>
        <taxon>Mollusca</taxon>
        <taxon>Bivalvia</taxon>
        <taxon>Autobranchia</taxon>
        <taxon>Pteriomorphia</taxon>
        <taxon>Ostreida</taxon>
        <taxon>Ostreoidea</taxon>
        <taxon>Ostreidae</taxon>
        <taxon>Crassostrea</taxon>
    </lineage>
</organism>
<dbReference type="InterPro" id="IPR006015">
    <property type="entry name" value="Universal_stress_UspA"/>
</dbReference>
<proteinExistence type="predicted"/>
<dbReference type="AlphaFoldDB" id="A0A8B8DM71"/>